<dbReference type="AlphaFoldDB" id="A0A8T4LFJ0"/>
<evidence type="ECO:0000256" key="1">
    <source>
        <dbReference type="SAM" id="MobiDB-lite"/>
    </source>
</evidence>
<reference evidence="4" key="2">
    <citation type="submission" date="2021-05" db="EMBL/GenBank/DDBJ databases">
        <title>Protein family content uncovers lineage relationships and bacterial pathway maintenance mechanisms in DPANN archaea.</title>
        <authorList>
            <person name="Castelle C.J."/>
            <person name="Meheust R."/>
            <person name="Jaffe A.L."/>
            <person name="Seitz K."/>
            <person name="Gong X."/>
            <person name="Baker B.J."/>
            <person name="Banfield J.F."/>
        </authorList>
    </citation>
    <scope>NUCLEOTIDE SEQUENCE</scope>
    <source>
        <strain evidence="4">RIFCSPLOWO2_01_FULL_58_19</strain>
    </source>
</reference>
<keyword evidence="2" id="KW-0472">Membrane</keyword>
<dbReference type="Gene3D" id="2.60.40.10">
    <property type="entry name" value="Immunoglobulins"/>
    <property type="match status" value="3"/>
</dbReference>
<feature type="compositionally biased region" description="Basic and acidic residues" evidence="1">
    <location>
        <begin position="78"/>
        <end position="93"/>
    </location>
</feature>
<feature type="domain" description="CARDB" evidence="3">
    <location>
        <begin position="102"/>
        <end position="203"/>
    </location>
</feature>
<sequence>MDDLRELTGSPEKNDFLPVLLILALVVLVGFFLLTTQPAQPVQPPAAKGPEPVPGATVPPSAEEPKTVAETPAPVPEPVREQPRPQPRPEPRPAPEQASLQADLVVDAINILPQPVTLKAFPVAVKYSNAGTGNAAAFQVNVEVKNKKEVVFTRSFSLEGLGAKASAETKFELSLTDAGDYALTTWVDAGNGVSETSEANNEHRQVFHVYGEPDLVISFLDVEPNPPAEMQETYVSLRVKNISPLPAPKGTYVRLELPNADTRYFVLRIPQVLQAEQEYEFPKMRVRFSGNYAQINALVDSTGVLHEDNEANNEAHVDVNPSIPDVEIDGVRVSGPSELSVKVANNSNAYLAEKFRVFLKADDLLFGGVDNTSFLVAERFDPGQVIEYKVRNISAARKPYTLYVVADPDAQVLEGNENNNTVKVQVQFPQ</sequence>
<organism evidence="4 5">
    <name type="scientific">Candidatus Iainarchaeum sp</name>
    <dbReference type="NCBI Taxonomy" id="3101447"/>
    <lineage>
        <taxon>Archaea</taxon>
        <taxon>Candidatus Iainarchaeota</taxon>
        <taxon>Candidatus Iainarchaeia</taxon>
        <taxon>Candidatus Iainarchaeales</taxon>
        <taxon>Candidatus Iainarchaeaceae</taxon>
        <taxon>Candidatus Iainarchaeum</taxon>
    </lineage>
</organism>
<proteinExistence type="predicted"/>
<evidence type="ECO:0000256" key="2">
    <source>
        <dbReference type="SAM" id="Phobius"/>
    </source>
</evidence>
<feature type="transmembrane region" description="Helical" evidence="2">
    <location>
        <begin position="16"/>
        <end position="34"/>
    </location>
</feature>
<evidence type="ECO:0000259" key="3">
    <source>
        <dbReference type="Pfam" id="PF07705"/>
    </source>
</evidence>
<reference evidence="4" key="1">
    <citation type="submission" date="2021-03" db="EMBL/GenBank/DDBJ databases">
        <authorList>
            <person name="Jaffe A."/>
        </authorList>
    </citation>
    <scope>NUCLEOTIDE SEQUENCE</scope>
    <source>
        <strain evidence="4">RIFCSPLOWO2_01_FULL_58_19</strain>
    </source>
</reference>
<name>A0A8T4LFJ0_9ARCH</name>
<protein>
    <recommendedName>
        <fullName evidence="3">CARDB domain-containing protein</fullName>
    </recommendedName>
</protein>
<gene>
    <name evidence="4" type="ORF">J4203_05710</name>
</gene>
<feature type="region of interest" description="Disordered" evidence="1">
    <location>
        <begin position="40"/>
        <end position="98"/>
    </location>
</feature>
<evidence type="ECO:0000313" key="5">
    <source>
        <dbReference type="Proteomes" id="UP000678237"/>
    </source>
</evidence>
<dbReference type="InterPro" id="IPR013783">
    <property type="entry name" value="Ig-like_fold"/>
</dbReference>
<dbReference type="Pfam" id="PF07705">
    <property type="entry name" value="CARDB"/>
    <property type="match status" value="2"/>
</dbReference>
<dbReference type="InterPro" id="IPR011635">
    <property type="entry name" value="CARDB"/>
</dbReference>
<keyword evidence="2" id="KW-0812">Transmembrane</keyword>
<keyword evidence="2" id="KW-1133">Transmembrane helix</keyword>
<dbReference type="EMBL" id="JAGVWE010000005">
    <property type="protein sequence ID" value="MBS3063340.1"/>
    <property type="molecule type" value="Genomic_DNA"/>
</dbReference>
<comment type="caution">
    <text evidence="4">The sequence shown here is derived from an EMBL/GenBank/DDBJ whole genome shotgun (WGS) entry which is preliminary data.</text>
</comment>
<accession>A0A8T4LFJ0</accession>
<feature type="domain" description="CARDB" evidence="3">
    <location>
        <begin position="336"/>
        <end position="422"/>
    </location>
</feature>
<dbReference type="Proteomes" id="UP000678237">
    <property type="component" value="Unassembled WGS sequence"/>
</dbReference>
<evidence type="ECO:0000313" key="4">
    <source>
        <dbReference type="EMBL" id="MBS3063340.1"/>
    </source>
</evidence>